<dbReference type="Proteomes" id="UP001055879">
    <property type="component" value="Linkage Group LG10"/>
</dbReference>
<reference evidence="2" key="1">
    <citation type="journal article" date="2022" name="Mol. Ecol. Resour.">
        <title>The genomes of chicory, endive, great burdock and yacon provide insights into Asteraceae palaeo-polyploidization history and plant inulin production.</title>
        <authorList>
            <person name="Fan W."/>
            <person name="Wang S."/>
            <person name="Wang H."/>
            <person name="Wang A."/>
            <person name="Jiang F."/>
            <person name="Liu H."/>
            <person name="Zhao H."/>
            <person name="Xu D."/>
            <person name="Zhang Y."/>
        </authorList>
    </citation>
    <scope>NUCLEOTIDE SEQUENCE [LARGE SCALE GENOMIC DNA]</scope>
    <source>
        <strain evidence="2">cv. Niubang</strain>
    </source>
</reference>
<evidence type="ECO:0000313" key="1">
    <source>
        <dbReference type="EMBL" id="KAI3697879.1"/>
    </source>
</evidence>
<sequence>MDPNTAQSLLDRYILHYMKRRGFDIAAACFAVEAKVGDDEPPAIDGILDDWWNIFYNTYFSRMQNRLEEHTFPSANVSRNQQTQTLTNHPILNVVIQPSSSVDQSHTSTPRMHLSPPLNVVQDDQNDDLDTNIIIISSSSSHGLQTSSSSSSEDDSLSRLIPRGVPLTHFLDGFPQENESSNPETSLPEKQGTSNVPVKVFRRESRQRQTMGQLRLRPKSNKGGDFAKDDMSIEKDELISEYHPSQDKNVFKGRIKTFKEVETFFTSNDEVLCCHFSSDGKLLATAGNDKMVSVWNVESLCHLGNTPQQSNIITDVRFMPHSTVFATSFDTTIRLWDAANVSKLLVELHGHVDQVISLDFNSHEPEIVCSCDCNGEIRLWDINELACISIYKVDGGVRQVRFQFRNLLAVALGNMILLVDMEIDKKECLEPVSILHISSAPFSTLGHWLFSVAAFLSHAGVVSILEIVLQIIELWDCVKASMMEVLKLDVDGQLGLHLI</sequence>
<proteinExistence type="predicted"/>
<reference evidence="1 2" key="2">
    <citation type="journal article" date="2022" name="Mol. Ecol. Resour.">
        <title>The genomes of chicory, endive, great burdock and yacon provide insights into Asteraceae paleo-polyploidization history and plant inulin production.</title>
        <authorList>
            <person name="Fan W."/>
            <person name="Wang S."/>
            <person name="Wang H."/>
            <person name="Wang A."/>
            <person name="Jiang F."/>
            <person name="Liu H."/>
            <person name="Zhao H."/>
            <person name="Xu D."/>
            <person name="Zhang Y."/>
        </authorList>
    </citation>
    <scope>NUCLEOTIDE SEQUENCE [LARGE SCALE GENOMIC DNA]</scope>
    <source>
        <strain evidence="2">cv. Niubang</strain>
    </source>
</reference>
<organism evidence="1 2">
    <name type="scientific">Arctium lappa</name>
    <name type="common">Greater burdock</name>
    <name type="synonym">Lappa major</name>
    <dbReference type="NCBI Taxonomy" id="4217"/>
    <lineage>
        <taxon>Eukaryota</taxon>
        <taxon>Viridiplantae</taxon>
        <taxon>Streptophyta</taxon>
        <taxon>Embryophyta</taxon>
        <taxon>Tracheophyta</taxon>
        <taxon>Spermatophyta</taxon>
        <taxon>Magnoliopsida</taxon>
        <taxon>eudicotyledons</taxon>
        <taxon>Gunneridae</taxon>
        <taxon>Pentapetalae</taxon>
        <taxon>asterids</taxon>
        <taxon>campanulids</taxon>
        <taxon>Asterales</taxon>
        <taxon>Asteraceae</taxon>
        <taxon>Carduoideae</taxon>
        <taxon>Cardueae</taxon>
        <taxon>Arctiinae</taxon>
        <taxon>Arctium</taxon>
    </lineage>
</organism>
<gene>
    <name evidence="1" type="ORF">L6452_30978</name>
</gene>
<comment type="caution">
    <text evidence="1">The sequence shown here is derived from an EMBL/GenBank/DDBJ whole genome shotgun (WGS) entry which is preliminary data.</text>
</comment>
<accession>A0ACB8ZJJ2</accession>
<protein>
    <submittedName>
        <fullName evidence="1">Uncharacterized protein</fullName>
    </submittedName>
</protein>
<evidence type="ECO:0000313" key="2">
    <source>
        <dbReference type="Proteomes" id="UP001055879"/>
    </source>
</evidence>
<name>A0ACB8ZJJ2_ARCLA</name>
<keyword evidence="2" id="KW-1185">Reference proteome</keyword>
<dbReference type="EMBL" id="CM042056">
    <property type="protein sequence ID" value="KAI3697879.1"/>
    <property type="molecule type" value="Genomic_DNA"/>
</dbReference>